<dbReference type="Gene3D" id="3.40.630.30">
    <property type="match status" value="1"/>
</dbReference>
<dbReference type="PIRSF" id="PIRSF005669">
    <property type="entry name" value="Hist_AcTrfase_ELP3"/>
    <property type="match status" value="1"/>
</dbReference>
<evidence type="ECO:0000256" key="7">
    <source>
        <dbReference type="ARBA" id="ARBA00022691"/>
    </source>
</evidence>
<dbReference type="FunCoup" id="A0A1U7S109">
    <property type="interactions" value="859"/>
</dbReference>
<evidence type="ECO:0000313" key="19">
    <source>
        <dbReference type="Proteomes" id="UP000189705"/>
    </source>
</evidence>
<keyword evidence="11 16" id="KW-0408">Iron</keyword>
<keyword evidence="19" id="KW-1185">Reference proteome</keyword>
<feature type="binding site" evidence="16">
    <location>
        <position position="120"/>
    </location>
    <ligand>
        <name>[4Fe-4S] cluster</name>
        <dbReference type="ChEBI" id="CHEBI:49883"/>
        <note>4Fe-4S-S-AdoMet</note>
    </ligand>
</feature>
<dbReference type="SUPFAM" id="SSF102114">
    <property type="entry name" value="Radical SAM enzymes"/>
    <property type="match status" value="1"/>
</dbReference>
<gene>
    <name evidence="20" type="primary">ELP3</name>
</gene>
<dbReference type="GO" id="GO:0046872">
    <property type="term" value="F:metal ion binding"/>
    <property type="evidence" value="ECO:0007669"/>
    <property type="project" value="UniProtKB-KW"/>
</dbReference>
<keyword evidence="12 15" id="KW-0411">Iron-sulfur</keyword>
<evidence type="ECO:0000256" key="8">
    <source>
        <dbReference type="ARBA" id="ARBA00022694"/>
    </source>
</evidence>
<dbReference type="GO" id="GO:0002926">
    <property type="term" value="P:tRNA wobble base 5-methoxycarbonylmethyl-2-thiouridinylation"/>
    <property type="evidence" value="ECO:0007669"/>
    <property type="project" value="TreeGrafter"/>
</dbReference>
<comment type="pathway">
    <text evidence="1">tRNA modification; 5-methoxycarbonylmethyl-2-thiouridine-tRNA biosynthesis.</text>
</comment>
<dbReference type="PANTHER" id="PTHR11135">
    <property type="entry name" value="HISTONE ACETYLTRANSFERASE-RELATED"/>
    <property type="match status" value="1"/>
</dbReference>
<dbReference type="Pfam" id="PF04055">
    <property type="entry name" value="Radical_SAM"/>
    <property type="match status" value="1"/>
</dbReference>
<dbReference type="KEGG" id="asn:102376804"/>
<dbReference type="InterPro" id="IPR058240">
    <property type="entry name" value="rSAM_sf"/>
</dbReference>
<sequence>MEVRGASARCNMRQKKKGALSRAELMMMTIADIIQQLVEAHEQGKDVNLNKLKTKTSAKYRLSAQPRLVDIIAAVPPQYRKVLVPKLKAKPIRTASGIAVVAVMCKPHRCPHINFTGNICVYCPGGPDSDFEYSTQSYTGYEPTSMRAIRARYDPYLQARHRVEQLKQLGHSVDKVEFIVMGGTFMALPEDYRDYFIRNLHDALSGHTSNNVAEAVRYSERSLTKCIGITIETRPDYCLKRHLSDMLSYGCTRLEIGVQSVYEDVARDTNRGHTVKAVCESFHLAKDAGFKVVAHMMPDLPNMGLERDIDQFVEFFENPAFRPDGLKLYPTLVIRGTGLYELWKSGRYKSYPPSTLVDLVARILALVPPWTRVYRVQRDIPMPLVSSGVEHGNLRELALARMKDLGTQCRDVRTREVGIQEIHHKVRPYQIELVRRDYVANGGWETFLSYEDPEQDILVGLLRLRKCSEESFRPELKGGVSIVRELHVYGSVVPVSSRDPSKFQHQGFGMLLMEEAERIAKEEHGARKIAVISGVGTRNYYRKIGYELEGPYMVKKLD</sequence>
<evidence type="ECO:0000259" key="17">
    <source>
        <dbReference type="PROSITE" id="PS51186"/>
    </source>
</evidence>
<dbReference type="GO" id="GO:0005737">
    <property type="term" value="C:cytoplasm"/>
    <property type="evidence" value="ECO:0007669"/>
    <property type="project" value="TreeGrafter"/>
</dbReference>
<dbReference type="EC" id="2.3.1.-" evidence="15"/>
<dbReference type="InParanoid" id="A0A1U7S109"/>
<dbReference type="CTD" id="55140"/>
<evidence type="ECO:0000256" key="4">
    <source>
        <dbReference type="ARBA" id="ARBA00022485"/>
    </source>
</evidence>
<feature type="binding site" evidence="16">
    <location>
        <position position="123"/>
    </location>
    <ligand>
        <name>[4Fe-4S] cluster</name>
        <dbReference type="ChEBI" id="CHEBI:49883"/>
        <note>4Fe-4S-S-AdoMet</note>
    </ligand>
</feature>
<feature type="domain" description="N-acetyltransferase" evidence="17">
    <location>
        <begin position="407"/>
        <end position="558"/>
    </location>
</feature>
<dbReference type="PANTHER" id="PTHR11135:SF0">
    <property type="entry name" value="ELONGATOR COMPLEX PROTEIN 3"/>
    <property type="match status" value="1"/>
</dbReference>
<comment type="catalytic activity">
    <reaction evidence="14">
        <text>uridine(34) in tRNA + acetyl-CoA + S-adenosyl-L-methionine + H2O = 5-(carboxymethyl)uridine(34) in tRNA + 5'-deoxyadenosine + L-methionine + CoA + 2 H(+)</text>
        <dbReference type="Rhea" id="RHEA:61020"/>
        <dbReference type="Rhea" id="RHEA-COMP:10407"/>
        <dbReference type="Rhea" id="RHEA-COMP:11727"/>
        <dbReference type="ChEBI" id="CHEBI:15377"/>
        <dbReference type="ChEBI" id="CHEBI:15378"/>
        <dbReference type="ChEBI" id="CHEBI:17319"/>
        <dbReference type="ChEBI" id="CHEBI:57287"/>
        <dbReference type="ChEBI" id="CHEBI:57288"/>
        <dbReference type="ChEBI" id="CHEBI:57844"/>
        <dbReference type="ChEBI" id="CHEBI:59789"/>
        <dbReference type="ChEBI" id="CHEBI:65315"/>
        <dbReference type="ChEBI" id="CHEBI:74882"/>
        <dbReference type="EC" id="2.3.1.311"/>
    </reaction>
    <physiologicalReaction direction="left-to-right" evidence="14">
        <dbReference type="Rhea" id="RHEA:61021"/>
    </physiologicalReaction>
</comment>
<dbReference type="SFLD" id="SFLDS00029">
    <property type="entry name" value="Radical_SAM"/>
    <property type="match status" value="1"/>
</dbReference>
<dbReference type="AlphaFoldDB" id="A0A1U7S109"/>
<dbReference type="Pfam" id="PF16199">
    <property type="entry name" value="Radical_SAM_C"/>
    <property type="match status" value="1"/>
</dbReference>
<evidence type="ECO:0000256" key="6">
    <source>
        <dbReference type="ARBA" id="ARBA00022679"/>
    </source>
</evidence>
<dbReference type="GO" id="GO:0005634">
    <property type="term" value="C:nucleus"/>
    <property type="evidence" value="ECO:0007669"/>
    <property type="project" value="TreeGrafter"/>
</dbReference>
<keyword evidence="4" id="KW-0004">4Fe-4S</keyword>
<evidence type="ECO:0000256" key="15">
    <source>
        <dbReference type="PIRNR" id="PIRNR005669"/>
    </source>
</evidence>
<evidence type="ECO:0000256" key="9">
    <source>
        <dbReference type="ARBA" id="ARBA00022723"/>
    </source>
</evidence>
<protein>
    <recommendedName>
        <fullName evidence="3 15">Elongator complex protein 3</fullName>
        <ecNumber evidence="15">2.3.1.-</ecNumber>
    </recommendedName>
</protein>
<dbReference type="InterPro" id="IPR007197">
    <property type="entry name" value="rSAM"/>
</dbReference>
<dbReference type="InterPro" id="IPR000182">
    <property type="entry name" value="GNAT_dom"/>
</dbReference>
<dbReference type="GO" id="GO:0000049">
    <property type="term" value="F:tRNA binding"/>
    <property type="evidence" value="ECO:0007669"/>
    <property type="project" value="UniProtKB-KW"/>
</dbReference>
<comment type="similarity">
    <text evidence="2 15">Belongs to the ELP3 family.</text>
</comment>
<feature type="domain" description="Radical SAM core" evidence="18">
    <location>
        <begin position="93"/>
        <end position="383"/>
    </location>
</feature>
<keyword evidence="8 15" id="KW-0819">tRNA processing</keyword>
<evidence type="ECO:0000256" key="16">
    <source>
        <dbReference type="PIRSR" id="PIRSR005669-1"/>
    </source>
</evidence>
<dbReference type="InterPro" id="IPR039661">
    <property type="entry name" value="ELP3"/>
</dbReference>
<dbReference type="InterPro" id="IPR056591">
    <property type="entry name" value="ELP3-like_N"/>
</dbReference>
<evidence type="ECO:0000256" key="12">
    <source>
        <dbReference type="ARBA" id="ARBA00023014"/>
    </source>
</evidence>
<dbReference type="Proteomes" id="UP000189705">
    <property type="component" value="Unplaced"/>
</dbReference>
<comment type="cofactor">
    <cofactor evidence="15 16">
        <name>[4Fe-4S] cluster</name>
        <dbReference type="ChEBI" id="CHEBI:49883"/>
    </cofactor>
    <text evidence="15 16">Binds 1 [4Fe-4S] cluster. The cluster is coordinated with 3 cysteines and an exchangeable S-adenosyl-L-methionine.</text>
</comment>
<dbReference type="GO" id="GO:0106261">
    <property type="term" value="F:tRNA uridine(34) acetyltransferase activity"/>
    <property type="evidence" value="ECO:0007669"/>
    <property type="project" value="UniProtKB-EC"/>
</dbReference>
<dbReference type="SFLD" id="SFLDG01086">
    <property type="entry name" value="elongater_protein-like"/>
    <property type="match status" value="1"/>
</dbReference>
<evidence type="ECO:0000313" key="20">
    <source>
        <dbReference type="RefSeq" id="XP_006029319.1"/>
    </source>
</evidence>
<evidence type="ECO:0000256" key="11">
    <source>
        <dbReference type="ARBA" id="ARBA00023004"/>
    </source>
</evidence>
<keyword evidence="5 15" id="KW-0820">tRNA-binding</keyword>
<dbReference type="RefSeq" id="XP_006029319.1">
    <property type="nucleotide sequence ID" value="XM_006029257.3"/>
</dbReference>
<keyword evidence="10" id="KW-0694">RNA-binding</keyword>
<reference evidence="20" key="1">
    <citation type="submission" date="2025-08" db="UniProtKB">
        <authorList>
            <consortium name="RefSeq"/>
        </authorList>
    </citation>
    <scope>IDENTIFICATION</scope>
</reference>
<evidence type="ECO:0000256" key="14">
    <source>
        <dbReference type="ARBA" id="ARBA00047372"/>
    </source>
</evidence>
<dbReference type="GO" id="GO:0033588">
    <property type="term" value="C:elongator holoenzyme complex"/>
    <property type="evidence" value="ECO:0007669"/>
    <property type="project" value="TreeGrafter"/>
</dbReference>
<evidence type="ECO:0000256" key="1">
    <source>
        <dbReference type="ARBA" id="ARBA00005043"/>
    </source>
</evidence>
<dbReference type="CDD" id="cd01335">
    <property type="entry name" value="Radical_SAM"/>
    <property type="match status" value="1"/>
</dbReference>
<dbReference type="NCBIfam" id="TIGR01211">
    <property type="entry name" value="ELP3"/>
    <property type="match status" value="1"/>
</dbReference>
<dbReference type="Pfam" id="PF23613">
    <property type="entry name" value="ELP3_N"/>
    <property type="match status" value="1"/>
</dbReference>
<dbReference type="InterPro" id="IPR006638">
    <property type="entry name" value="Elp3/MiaA/NifB-like_rSAM"/>
</dbReference>
<evidence type="ECO:0000256" key="3">
    <source>
        <dbReference type="ARBA" id="ARBA00020266"/>
    </source>
</evidence>
<dbReference type="InterPro" id="IPR016181">
    <property type="entry name" value="Acyl_CoA_acyltransferase"/>
</dbReference>
<name>A0A1U7S109_ALLSI</name>
<dbReference type="PROSITE" id="PS51186">
    <property type="entry name" value="GNAT"/>
    <property type="match status" value="1"/>
</dbReference>
<dbReference type="InterPro" id="IPR032432">
    <property type="entry name" value="Radical_SAM_C"/>
</dbReference>
<evidence type="ECO:0000256" key="2">
    <source>
        <dbReference type="ARBA" id="ARBA00005494"/>
    </source>
</evidence>
<dbReference type="STRING" id="38654.A0A1U7S109"/>
<keyword evidence="6 15" id="KW-0808">Transferase</keyword>
<keyword evidence="13 15" id="KW-0012">Acyltransferase</keyword>
<dbReference type="UniPathway" id="UPA00988"/>
<dbReference type="SFLD" id="SFLDF00344">
    <property type="entry name" value="ELP3-like"/>
    <property type="match status" value="1"/>
</dbReference>
<organism evidence="19 20">
    <name type="scientific">Alligator sinensis</name>
    <name type="common">Chinese alligator</name>
    <dbReference type="NCBI Taxonomy" id="38654"/>
    <lineage>
        <taxon>Eukaryota</taxon>
        <taxon>Metazoa</taxon>
        <taxon>Chordata</taxon>
        <taxon>Craniata</taxon>
        <taxon>Vertebrata</taxon>
        <taxon>Euteleostomi</taxon>
        <taxon>Archelosauria</taxon>
        <taxon>Archosauria</taxon>
        <taxon>Crocodylia</taxon>
        <taxon>Alligatoridae</taxon>
        <taxon>Alligatorinae</taxon>
        <taxon>Alligator</taxon>
    </lineage>
</organism>
<evidence type="ECO:0000256" key="5">
    <source>
        <dbReference type="ARBA" id="ARBA00022555"/>
    </source>
</evidence>
<dbReference type="PROSITE" id="PS51918">
    <property type="entry name" value="RADICAL_SAM"/>
    <property type="match status" value="1"/>
</dbReference>
<dbReference type="GO" id="GO:0051539">
    <property type="term" value="F:4 iron, 4 sulfur cluster binding"/>
    <property type="evidence" value="ECO:0007669"/>
    <property type="project" value="UniProtKB-KW"/>
</dbReference>
<accession>A0A1U7S109</accession>
<evidence type="ECO:0000256" key="10">
    <source>
        <dbReference type="ARBA" id="ARBA00022884"/>
    </source>
</evidence>
<proteinExistence type="inferred from homology"/>
<dbReference type="FunFam" id="3.40.630.30:FF:000003">
    <property type="entry name" value="Elongator complex protein 3"/>
    <property type="match status" value="1"/>
</dbReference>
<dbReference type="SMART" id="SM00729">
    <property type="entry name" value="Elp3"/>
    <property type="match status" value="1"/>
</dbReference>
<dbReference type="GeneID" id="102376804"/>
<evidence type="ECO:0000259" key="18">
    <source>
        <dbReference type="PROSITE" id="PS51918"/>
    </source>
</evidence>
<keyword evidence="7 15" id="KW-0949">S-adenosyl-L-methionine</keyword>
<comment type="function">
    <text evidence="15">Catalytic tRNA acetyltransferase subunit of the elongator complex, which is required for multiple tRNA modifications, including mcm5U (5-methoxycarbonylmethyl uridine), mcm5s2U (5-methoxycarbonylmethyl-2-thiouridine), and ncm5U (5-carbamoylmethyl uridine). In the elongator complex, acts as a tRNA uridine(34) acetyltransferase by mediating formation of carboxymethyluridine in the wobble base at position 34 in tRNAs.</text>
</comment>
<keyword evidence="9 15" id="KW-0479">Metal-binding</keyword>
<dbReference type="eggNOG" id="KOG2535">
    <property type="taxonomic scope" value="Eukaryota"/>
</dbReference>
<dbReference type="SUPFAM" id="SSF55729">
    <property type="entry name" value="Acyl-CoA N-acyltransferases (Nat)"/>
    <property type="match status" value="1"/>
</dbReference>
<evidence type="ECO:0000256" key="13">
    <source>
        <dbReference type="ARBA" id="ARBA00023315"/>
    </source>
</evidence>
<dbReference type="InterPro" id="IPR034687">
    <property type="entry name" value="ELP3-like"/>
</dbReference>
<feature type="binding site" evidence="16">
    <location>
        <position position="110"/>
    </location>
    <ligand>
        <name>[4Fe-4S] cluster</name>
        <dbReference type="ChEBI" id="CHEBI:49883"/>
        <note>4Fe-4S-S-AdoMet</note>
    </ligand>
</feature>
<dbReference type="OrthoDB" id="10265243at2759"/>